<protein>
    <submittedName>
        <fullName evidence="1">Uncharacterized protein</fullName>
    </submittedName>
</protein>
<comment type="caution">
    <text evidence="1">The sequence shown here is derived from an EMBL/GenBank/DDBJ whole genome shotgun (WGS) entry which is preliminary data.</text>
</comment>
<sequence length="448" mass="49964">MTRFWDCAVKGCPNPAAIDVGGCMRCQSMYCSTHIRSVLHSCKAEPLYDEEWDAAITAELIALRNKTNHQALLRQAIELSGGKSCRLDDQDTLGRSLMGGMHVHLQLVFEDGTVWLARILRETYTSFNDQLSNDILLSECATLRWLESVDVPTPRLHGYGLRGDVRNEVGVAYMLIDKLPGNPFDSCSASDDQRSKVLDGWAKVLSVLSTQSFDSIGSLTFAADGTIKIGAIASDRTGTLPYIGPFDNAKDLYSSWTGTYLDLVADGQLFSSSSVDAYLMFKYLQQQTGTGSWLERWKDVNSGPFFLKHADDKGDHILVDDNFDITGIIDWTFARVVPAYEAFGPSLVSADNNELFAGKPGVSNEDGALAQALQTYKSRFCYFESDEIRRFLLLGLGLADDELVGVFQAIVATFEDEPLDWQEWRQRSLNEWEHDPQLVDLKRPCQEV</sequence>
<gene>
    <name evidence="1" type="ORF">NM208_g12015</name>
</gene>
<proteinExistence type="predicted"/>
<keyword evidence="2" id="KW-1185">Reference proteome</keyword>
<evidence type="ECO:0000313" key="1">
    <source>
        <dbReference type="EMBL" id="KAJ3524552.1"/>
    </source>
</evidence>
<name>A0ACC1RT08_9HYPO</name>
<dbReference type="Proteomes" id="UP001148629">
    <property type="component" value="Unassembled WGS sequence"/>
</dbReference>
<accession>A0ACC1RT08</accession>
<evidence type="ECO:0000313" key="2">
    <source>
        <dbReference type="Proteomes" id="UP001148629"/>
    </source>
</evidence>
<reference evidence="1" key="1">
    <citation type="submission" date="2022-08" db="EMBL/GenBank/DDBJ databases">
        <title>Genome Sequence of Fusarium decemcellulare.</title>
        <authorList>
            <person name="Buettner E."/>
        </authorList>
    </citation>
    <scope>NUCLEOTIDE SEQUENCE</scope>
    <source>
        <strain evidence="1">Babe19</strain>
    </source>
</reference>
<organism evidence="1 2">
    <name type="scientific">Fusarium decemcellulare</name>
    <dbReference type="NCBI Taxonomy" id="57161"/>
    <lineage>
        <taxon>Eukaryota</taxon>
        <taxon>Fungi</taxon>
        <taxon>Dikarya</taxon>
        <taxon>Ascomycota</taxon>
        <taxon>Pezizomycotina</taxon>
        <taxon>Sordariomycetes</taxon>
        <taxon>Hypocreomycetidae</taxon>
        <taxon>Hypocreales</taxon>
        <taxon>Nectriaceae</taxon>
        <taxon>Fusarium</taxon>
        <taxon>Fusarium decemcellulare species complex</taxon>
    </lineage>
</organism>
<dbReference type="EMBL" id="JANRMS010002061">
    <property type="protein sequence ID" value="KAJ3524552.1"/>
    <property type="molecule type" value="Genomic_DNA"/>
</dbReference>